<keyword evidence="12" id="KW-1003">Cell membrane</keyword>
<dbReference type="GO" id="GO:0005524">
    <property type="term" value="F:ATP binding"/>
    <property type="evidence" value="ECO:0007669"/>
    <property type="project" value="UniProtKB-UniRule"/>
</dbReference>
<dbReference type="SUPFAM" id="SSF55008">
    <property type="entry name" value="HMA, heavy metal-associated domain"/>
    <property type="match status" value="1"/>
</dbReference>
<name>A0AAX4HLU7_9BACT</name>
<organism evidence="14 15">
    <name type="scientific">Peredibacter starrii</name>
    <dbReference type="NCBI Taxonomy" id="28202"/>
    <lineage>
        <taxon>Bacteria</taxon>
        <taxon>Pseudomonadati</taxon>
        <taxon>Bdellovibrionota</taxon>
        <taxon>Bacteriovoracia</taxon>
        <taxon>Bacteriovoracales</taxon>
        <taxon>Bacteriovoracaceae</taxon>
        <taxon>Peredibacter</taxon>
    </lineage>
</organism>
<dbReference type="AlphaFoldDB" id="A0AAX4HLU7"/>
<keyword evidence="9 12" id="KW-0472">Membrane</keyword>
<evidence type="ECO:0000256" key="2">
    <source>
        <dbReference type="ARBA" id="ARBA00006024"/>
    </source>
</evidence>
<sequence>MQNLSLDIKGMTCASCVNRIEKALKKNSGVINASVNLATEKAQIEFDQSQLNPDQIIEIVSKVGYEATLPTTKPVDKEDEIQREMFKVILAAMLSFPLMLPMFTPVHLSAWTQLILAIPVQFILGARFYISGWKAIKAMSGNMELLVAIGTSAAFGLSLYLMSQDLSNHLYFESGSIIITLVLFGKYLEARAKQQTTKAIRSLEALQPSRARVIRNGSEVEIALTDIKKADVVIVRPGERIPVDGKVLNGSSEVDESLITGESLPVEKNLSDKVISGSINGHGLLQIEVTATGSETMLARIIRMVEDAQVKKAPIQRLVDKVSAYFVPIVLGIALVTILATGFITGDWEKAIIHGVAVLVIACPCALGLATPTSIMVGTGVAASAGILIKDAEALEVTHKVNMVVFDKTGTLTSGKPSVAHLSDEKLLPLLASIQSGSEHPLAHAVLSFAKDKNVSFSPARNVRAIVGQGVEATIDGVTYILGSKKILDGKNSSNAQTHEQKGETVSYLAKKDPFEVLGFITFHDTIKPDAQRAIDKLHALGIKSMMLSGDNQGSAEAVARSLGIDKVKAEVLPGDKASVIQELKKEGMTVAMVGDGINDAPALASADVGMAMSTGTDVAMHTSGITLMRGNPALIADAISISQKTYSKIQQNLFWAFIYNVIGIPLAALGYLSPMVAGAAMALSSVSVVTNSLLLKRWKPE</sequence>
<dbReference type="InterPro" id="IPR059000">
    <property type="entry name" value="ATPase_P-type_domA"/>
</dbReference>
<dbReference type="InterPro" id="IPR036412">
    <property type="entry name" value="HAD-like_sf"/>
</dbReference>
<dbReference type="NCBIfam" id="TIGR01512">
    <property type="entry name" value="ATPase-IB2_Cd"/>
    <property type="match status" value="1"/>
</dbReference>
<accession>A0AAX4HLU7</accession>
<comment type="catalytic activity">
    <reaction evidence="11">
        <text>Cu(2+)(in) + ATP + H2O = Cu(2+)(out) + ADP + phosphate + H(+)</text>
        <dbReference type="Rhea" id="RHEA:10376"/>
        <dbReference type="ChEBI" id="CHEBI:15377"/>
        <dbReference type="ChEBI" id="CHEBI:15378"/>
        <dbReference type="ChEBI" id="CHEBI:29036"/>
        <dbReference type="ChEBI" id="CHEBI:30616"/>
        <dbReference type="ChEBI" id="CHEBI:43474"/>
        <dbReference type="ChEBI" id="CHEBI:456216"/>
        <dbReference type="EC" id="7.2.2.9"/>
    </reaction>
</comment>
<evidence type="ECO:0000256" key="6">
    <source>
        <dbReference type="ARBA" id="ARBA00022840"/>
    </source>
</evidence>
<dbReference type="GO" id="GO:0055070">
    <property type="term" value="P:copper ion homeostasis"/>
    <property type="evidence" value="ECO:0007669"/>
    <property type="project" value="TreeGrafter"/>
</dbReference>
<dbReference type="PROSITE" id="PS50846">
    <property type="entry name" value="HMA_2"/>
    <property type="match status" value="1"/>
</dbReference>
<proteinExistence type="inferred from homology"/>
<dbReference type="InterPro" id="IPR023214">
    <property type="entry name" value="HAD_sf"/>
</dbReference>
<dbReference type="NCBIfam" id="TIGR01511">
    <property type="entry name" value="ATPase-IB1_Cu"/>
    <property type="match status" value="1"/>
</dbReference>
<keyword evidence="3 12" id="KW-0812">Transmembrane</keyword>
<feature type="domain" description="HMA" evidence="13">
    <location>
        <begin position="2"/>
        <end position="68"/>
    </location>
</feature>
<evidence type="ECO:0000256" key="12">
    <source>
        <dbReference type="RuleBase" id="RU362081"/>
    </source>
</evidence>
<dbReference type="PROSITE" id="PS00154">
    <property type="entry name" value="ATPASE_E1_E2"/>
    <property type="match status" value="1"/>
</dbReference>
<evidence type="ECO:0000256" key="11">
    <source>
        <dbReference type="ARBA" id="ARBA00047424"/>
    </source>
</evidence>
<dbReference type="NCBIfam" id="TIGR01494">
    <property type="entry name" value="ATPase_P-type"/>
    <property type="match status" value="1"/>
</dbReference>
<evidence type="ECO:0000256" key="9">
    <source>
        <dbReference type="ARBA" id="ARBA00023136"/>
    </source>
</evidence>
<keyword evidence="7" id="KW-1278">Translocase</keyword>
<dbReference type="GO" id="GO:0005886">
    <property type="term" value="C:plasma membrane"/>
    <property type="evidence" value="ECO:0007669"/>
    <property type="project" value="UniProtKB-SubCell"/>
</dbReference>
<feature type="transmembrane region" description="Helical" evidence="12">
    <location>
        <begin position="142"/>
        <end position="163"/>
    </location>
</feature>
<dbReference type="FunFam" id="3.30.70.100:FF:000005">
    <property type="entry name" value="Copper-exporting P-type ATPase A"/>
    <property type="match status" value="1"/>
</dbReference>
<dbReference type="Pfam" id="PF00702">
    <property type="entry name" value="Hydrolase"/>
    <property type="match status" value="1"/>
</dbReference>
<dbReference type="SUPFAM" id="SSF56784">
    <property type="entry name" value="HAD-like"/>
    <property type="match status" value="1"/>
</dbReference>
<dbReference type="FunFam" id="2.70.150.10:FF:000002">
    <property type="entry name" value="Copper-transporting ATPase 1, putative"/>
    <property type="match status" value="1"/>
</dbReference>
<dbReference type="GO" id="GO:0005507">
    <property type="term" value="F:copper ion binding"/>
    <property type="evidence" value="ECO:0007669"/>
    <property type="project" value="TreeGrafter"/>
</dbReference>
<reference evidence="14 15" key="1">
    <citation type="submission" date="2023-11" db="EMBL/GenBank/DDBJ databases">
        <title>Peredibacter starrii A3.12.</title>
        <authorList>
            <person name="Mitchell R.J."/>
        </authorList>
    </citation>
    <scope>NUCLEOTIDE SEQUENCE [LARGE SCALE GENOMIC DNA]</scope>
    <source>
        <strain evidence="14 15">A3.12</strain>
    </source>
</reference>
<dbReference type="InterPro" id="IPR006121">
    <property type="entry name" value="HMA_dom"/>
</dbReference>
<feature type="transmembrane region" description="Helical" evidence="12">
    <location>
        <begin position="85"/>
        <end position="104"/>
    </location>
</feature>
<keyword evidence="5 12" id="KW-0547">Nucleotide-binding</keyword>
<dbReference type="InterPro" id="IPR044492">
    <property type="entry name" value="P_typ_ATPase_HD_dom"/>
</dbReference>
<dbReference type="PANTHER" id="PTHR43520">
    <property type="entry name" value="ATP7, ISOFORM B"/>
    <property type="match status" value="1"/>
</dbReference>
<dbReference type="InterPro" id="IPR027256">
    <property type="entry name" value="P-typ_ATPase_IB"/>
</dbReference>
<dbReference type="CDD" id="cd00371">
    <property type="entry name" value="HMA"/>
    <property type="match status" value="1"/>
</dbReference>
<dbReference type="InterPro" id="IPR017969">
    <property type="entry name" value="Heavy-metal-associated_CS"/>
</dbReference>
<dbReference type="SUPFAM" id="SSF81665">
    <property type="entry name" value="Calcium ATPase, transmembrane domain M"/>
    <property type="match status" value="1"/>
</dbReference>
<dbReference type="EC" id="7.2.2.9" evidence="10"/>
<feature type="transmembrane region" description="Helical" evidence="12">
    <location>
        <begin position="169"/>
        <end position="188"/>
    </location>
</feature>
<evidence type="ECO:0000313" key="15">
    <source>
        <dbReference type="Proteomes" id="UP001324634"/>
    </source>
</evidence>
<evidence type="ECO:0000256" key="7">
    <source>
        <dbReference type="ARBA" id="ARBA00022967"/>
    </source>
</evidence>
<dbReference type="Gene3D" id="3.40.50.1000">
    <property type="entry name" value="HAD superfamily/HAD-like"/>
    <property type="match status" value="1"/>
</dbReference>
<feature type="transmembrane region" description="Helical" evidence="12">
    <location>
        <begin position="654"/>
        <end position="673"/>
    </location>
</feature>
<dbReference type="InterPro" id="IPR008250">
    <property type="entry name" value="ATPase_P-typ_transduc_dom_A_sf"/>
</dbReference>
<dbReference type="PROSITE" id="PS01229">
    <property type="entry name" value="COF_2"/>
    <property type="match status" value="1"/>
</dbReference>
<dbReference type="InterPro" id="IPR036163">
    <property type="entry name" value="HMA_dom_sf"/>
</dbReference>
<keyword evidence="6 12" id="KW-0067">ATP-binding</keyword>
<dbReference type="PROSITE" id="PS01047">
    <property type="entry name" value="HMA_1"/>
    <property type="match status" value="1"/>
</dbReference>
<dbReference type="PANTHER" id="PTHR43520:SF8">
    <property type="entry name" value="P-TYPE CU(+) TRANSPORTER"/>
    <property type="match status" value="1"/>
</dbReference>
<evidence type="ECO:0000256" key="1">
    <source>
        <dbReference type="ARBA" id="ARBA00004127"/>
    </source>
</evidence>
<feature type="transmembrane region" description="Helical" evidence="12">
    <location>
        <begin position="351"/>
        <end position="370"/>
    </location>
</feature>
<evidence type="ECO:0000313" key="14">
    <source>
        <dbReference type="EMBL" id="WPU64142.1"/>
    </source>
</evidence>
<comment type="similarity">
    <text evidence="2 12">Belongs to the cation transport ATPase (P-type) (TC 3.A.3) family. Type IB subfamily.</text>
</comment>
<feature type="transmembrane region" description="Helical" evidence="12">
    <location>
        <begin position="110"/>
        <end position="130"/>
    </location>
</feature>
<dbReference type="SFLD" id="SFLDG00002">
    <property type="entry name" value="C1.7:_P-type_atpase_like"/>
    <property type="match status" value="1"/>
</dbReference>
<dbReference type="PRINTS" id="PR00941">
    <property type="entry name" value="CDATPASE"/>
</dbReference>
<dbReference type="CDD" id="cd02094">
    <property type="entry name" value="P-type_ATPase_Cu-like"/>
    <property type="match status" value="1"/>
</dbReference>
<dbReference type="NCBIfam" id="TIGR01525">
    <property type="entry name" value="ATPase-IB_hvy"/>
    <property type="match status" value="1"/>
</dbReference>
<dbReference type="Pfam" id="PF00403">
    <property type="entry name" value="HMA"/>
    <property type="match status" value="1"/>
</dbReference>
<dbReference type="InterPro" id="IPR001757">
    <property type="entry name" value="P_typ_ATPase"/>
</dbReference>
<dbReference type="InterPro" id="IPR018303">
    <property type="entry name" value="ATPase_P-typ_P_site"/>
</dbReference>
<evidence type="ECO:0000256" key="4">
    <source>
        <dbReference type="ARBA" id="ARBA00022723"/>
    </source>
</evidence>
<dbReference type="InterPro" id="IPR023298">
    <property type="entry name" value="ATPase_P-typ_TM_dom_sf"/>
</dbReference>
<dbReference type="EMBL" id="CP139487">
    <property type="protein sequence ID" value="WPU64142.1"/>
    <property type="molecule type" value="Genomic_DNA"/>
</dbReference>
<protein>
    <recommendedName>
        <fullName evidence="10">P-type Cu(2+) transporter</fullName>
        <ecNumber evidence="10">7.2.2.9</ecNumber>
    </recommendedName>
</protein>
<keyword evidence="4 12" id="KW-0479">Metal-binding</keyword>
<evidence type="ECO:0000256" key="5">
    <source>
        <dbReference type="ARBA" id="ARBA00022741"/>
    </source>
</evidence>
<dbReference type="Gene3D" id="2.70.150.10">
    <property type="entry name" value="Calcium-transporting ATPase, cytoplasmic transduction domain A"/>
    <property type="match status" value="1"/>
</dbReference>
<keyword evidence="8 12" id="KW-1133">Transmembrane helix</keyword>
<dbReference type="GO" id="GO:0012505">
    <property type="term" value="C:endomembrane system"/>
    <property type="evidence" value="ECO:0007669"/>
    <property type="project" value="UniProtKB-SubCell"/>
</dbReference>
<dbReference type="Pfam" id="PF00122">
    <property type="entry name" value="E1-E2_ATPase"/>
    <property type="match status" value="1"/>
</dbReference>
<dbReference type="SFLD" id="SFLDS00003">
    <property type="entry name" value="Haloacid_Dehalogenase"/>
    <property type="match status" value="1"/>
</dbReference>
<dbReference type="InterPro" id="IPR023299">
    <property type="entry name" value="ATPase_P-typ_cyto_dom_N"/>
</dbReference>
<keyword evidence="15" id="KW-1185">Reference proteome</keyword>
<dbReference type="SUPFAM" id="SSF81653">
    <property type="entry name" value="Calcium ATPase, transduction domain A"/>
    <property type="match status" value="1"/>
</dbReference>
<evidence type="ECO:0000256" key="3">
    <source>
        <dbReference type="ARBA" id="ARBA00022692"/>
    </source>
</evidence>
<dbReference type="Gene3D" id="3.40.1110.10">
    <property type="entry name" value="Calcium-transporting ATPase, cytoplasmic domain N"/>
    <property type="match status" value="1"/>
</dbReference>
<evidence type="ECO:0000259" key="13">
    <source>
        <dbReference type="PROSITE" id="PS50846"/>
    </source>
</evidence>
<comment type="subcellular location">
    <subcellularLocation>
        <location evidence="12">Cell membrane</location>
    </subcellularLocation>
    <subcellularLocation>
        <location evidence="1">Endomembrane system</location>
        <topology evidence="1">Multi-pass membrane protein</topology>
    </subcellularLocation>
</comment>
<feature type="transmembrane region" description="Helical" evidence="12">
    <location>
        <begin position="679"/>
        <end position="696"/>
    </location>
</feature>
<dbReference type="KEGG" id="psti:SOO65_15720"/>
<dbReference type="Proteomes" id="UP001324634">
    <property type="component" value="Chromosome"/>
</dbReference>
<feature type="transmembrane region" description="Helical" evidence="12">
    <location>
        <begin position="322"/>
        <end position="345"/>
    </location>
</feature>
<gene>
    <name evidence="14" type="ORF">SOO65_15720</name>
</gene>
<dbReference type="GO" id="GO:0043682">
    <property type="term" value="F:P-type divalent copper transporter activity"/>
    <property type="evidence" value="ECO:0007669"/>
    <property type="project" value="UniProtKB-EC"/>
</dbReference>
<dbReference type="Gene3D" id="3.30.70.100">
    <property type="match status" value="1"/>
</dbReference>
<dbReference type="SFLD" id="SFLDF00027">
    <property type="entry name" value="p-type_atpase"/>
    <property type="match status" value="1"/>
</dbReference>
<dbReference type="GO" id="GO:0016887">
    <property type="term" value="F:ATP hydrolysis activity"/>
    <property type="evidence" value="ECO:0007669"/>
    <property type="project" value="InterPro"/>
</dbReference>
<dbReference type="PRINTS" id="PR00119">
    <property type="entry name" value="CATATPASE"/>
</dbReference>
<evidence type="ECO:0000256" key="8">
    <source>
        <dbReference type="ARBA" id="ARBA00022989"/>
    </source>
</evidence>
<evidence type="ECO:0000256" key="10">
    <source>
        <dbReference type="ARBA" id="ARBA00038904"/>
    </source>
</evidence>
<dbReference type="RefSeq" id="WP_321392358.1">
    <property type="nucleotide sequence ID" value="NZ_CP139487.1"/>
</dbReference>